<accession>A0A644W9R3</accession>
<dbReference type="InterPro" id="IPR023214">
    <property type="entry name" value="HAD_sf"/>
</dbReference>
<dbReference type="InterPro" id="IPR005519">
    <property type="entry name" value="Acid_phosphat_B-like"/>
</dbReference>
<dbReference type="InterPro" id="IPR036412">
    <property type="entry name" value="HAD-like_sf"/>
</dbReference>
<dbReference type="SFLD" id="SFLDG01125">
    <property type="entry name" value="C1.1:_Acid_Phosphatase_Like"/>
    <property type="match status" value="1"/>
</dbReference>
<gene>
    <name evidence="2" type="primary">hel_2</name>
    <name evidence="2" type="ORF">SDC9_46762</name>
</gene>
<reference evidence="2" key="1">
    <citation type="submission" date="2019-08" db="EMBL/GenBank/DDBJ databases">
        <authorList>
            <person name="Kucharzyk K."/>
            <person name="Murdoch R.W."/>
            <person name="Higgins S."/>
            <person name="Loffler F."/>
        </authorList>
    </citation>
    <scope>NUCLEOTIDE SEQUENCE</scope>
</reference>
<dbReference type="Pfam" id="PF03767">
    <property type="entry name" value="Acid_phosphat_B"/>
    <property type="match status" value="1"/>
</dbReference>
<dbReference type="PROSITE" id="PS51257">
    <property type="entry name" value="PROKAR_LIPOPROTEIN"/>
    <property type="match status" value="1"/>
</dbReference>
<evidence type="ECO:0000256" key="1">
    <source>
        <dbReference type="ARBA" id="ARBA00022729"/>
    </source>
</evidence>
<dbReference type="PANTHER" id="PTHR31284">
    <property type="entry name" value="ACID PHOSPHATASE-LIKE PROTEIN"/>
    <property type="match status" value="1"/>
</dbReference>
<sequence length="274" mass="31145">MKNLLVVFLIGFFALSSCTTEKIVEKTIIVHDTVVVNKFDYDYMLMAVLWYQTSAEMRALCYQAFNTARISLDDAIANHKGTKKMAVVVDIDETMVDNSPYEAQNVLGNFGYPERWGEWIDKASAAAIPGAVEFMKYAVSKGVDVFYISNRKIAEKDATIKNMRALGFPLIDDEHLLLRDKTSSKNERRDKVAATHDIVLLIGDNMNDFSGDFENKSVIDRFNTTDNNKSEFGKHFIVLPNPMYGDWEGAVLKYNFKQTNEQKDSVRKENLKGM</sequence>
<name>A0A644W9R3_9ZZZZ</name>
<dbReference type="Gene3D" id="3.40.50.1000">
    <property type="entry name" value="HAD superfamily/HAD-like"/>
    <property type="match status" value="1"/>
</dbReference>
<keyword evidence="2" id="KW-0449">Lipoprotein</keyword>
<dbReference type="SUPFAM" id="SSF56784">
    <property type="entry name" value="HAD-like"/>
    <property type="match status" value="1"/>
</dbReference>
<comment type="caution">
    <text evidence="2">The sequence shown here is derived from an EMBL/GenBank/DDBJ whole genome shotgun (WGS) entry which is preliminary data.</text>
</comment>
<protein>
    <submittedName>
        <fullName evidence="2">Lipoprotein E</fullName>
    </submittedName>
</protein>
<evidence type="ECO:0000313" key="2">
    <source>
        <dbReference type="EMBL" id="MPM00536.1"/>
    </source>
</evidence>
<dbReference type="EMBL" id="VSSQ01000736">
    <property type="protein sequence ID" value="MPM00536.1"/>
    <property type="molecule type" value="Genomic_DNA"/>
</dbReference>
<keyword evidence="1" id="KW-0732">Signal</keyword>
<dbReference type="CDD" id="cd07534">
    <property type="entry name" value="HAD_CAP"/>
    <property type="match status" value="1"/>
</dbReference>
<organism evidence="2">
    <name type="scientific">bioreactor metagenome</name>
    <dbReference type="NCBI Taxonomy" id="1076179"/>
    <lineage>
        <taxon>unclassified sequences</taxon>
        <taxon>metagenomes</taxon>
        <taxon>ecological metagenomes</taxon>
    </lineage>
</organism>
<dbReference type="SFLD" id="SFLDS00003">
    <property type="entry name" value="Haloacid_Dehalogenase"/>
    <property type="match status" value="1"/>
</dbReference>
<dbReference type="PANTHER" id="PTHR31284:SF10">
    <property type="entry name" value="ACID PHOSPHATASE-LIKE PROTEIN"/>
    <property type="match status" value="1"/>
</dbReference>
<proteinExistence type="predicted"/>
<dbReference type="NCBIfam" id="TIGR01533">
    <property type="entry name" value="lipo_e_P4"/>
    <property type="match status" value="1"/>
</dbReference>
<dbReference type="PIRSF" id="PIRSF019271">
    <property type="entry name" value="Acid_Ptase_C"/>
    <property type="match status" value="1"/>
</dbReference>
<dbReference type="GO" id="GO:0009279">
    <property type="term" value="C:cell outer membrane"/>
    <property type="evidence" value="ECO:0007669"/>
    <property type="project" value="InterPro"/>
</dbReference>
<dbReference type="AlphaFoldDB" id="A0A644W9R3"/>
<dbReference type="InterPro" id="IPR006423">
    <property type="entry name" value="Lipo_e_P4"/>
</dbReference>